<dbReference type="OrthoDB" id="10541188at2759"/>
<evidence type="ECO:0000313" key="3">
    <source>
        <dbReference type="Proteomes" id="UP000030104"/>
    </source>
</evidence>
<comment type="caution">
    <text evidence="2">The sequence shown here is derived from an EMBL/GenBank/DDBJ whole genome shotgun (WGS) entry which is preliminary data.</text>
</comment>
<keyword evidence="3" id="KW-1185">Reference proteome</keyword>
<dbReference type="EMBL" id="JQGA01001480">
    <property type="protein sequence ID" value="KGO65769.1"/>
    <property type="molecule type" value="Genomic_DNA"/>
</dbReference>
<accession>A0A0A2KDA9</accession>
<reference evidence="2 3" key="1">
    <citation type="journal article" date="2015" name="Mol. Plant Microbe Interact.">
        <title>Genome, transcriptome, and functional analyses of Penicillium expansum provide new insights into secondary metabolism and pathogenicity.</title>
        <authorList>
            <person name="Ballester A.R."/>
            <person name="Marcet-Houben M."/>
            <person name="Levin E."/>
            <person name="Sela N."/>
            <person name="Selma-Lazaro C."/>
            <person name="Carmona L."/>
            <person name="Wisniewski M."/>
            <person name="Droby S."/>
            <person name="Gonzalez-Candelas L."/>
            <person name="Gabaldon T."/>
        </authorList>
    </citation>
    <scope>NUCLEOTIDE SEQUENCE [LARGE SCALE GENOMIC DNA]</scope>
    <source>
        <strain evidence="2 3">PHI-1</strain>
    </source>
</reference>
<gene>
    <name evidence="2" type="ORF">PITC_008200</name>
</gene>
<sequence>MLYAHDVGPDHTDQPYHSYRASQQHIHGQIYAHDWLHGVFQLLNCHGLYPFGRLQQFQLERVHLYLFFSKKRAPDFNKKKTSNSNHHRKTKEIGA</sequence>
<feature type="compositionally biased region" description="Basic residues" evidence="1">
    <location>
        <begin position="79"/>
        <end position="95"/>
    </location>
</feature>
<protein>
    <submittedName>
        <fullName evidence="2">Uncharacterized protein</fullName>
    </submittedName>
</protein>
<proteinExistence type="predicted"/>
<name>A0A0A2KDA9_PENIT</name>
<evidence type="ECO:0000313" key="2">
    <source>
        <dbReference type="EMBL" id="KGO65769.1"/>
    </source>
</evidence>
<organism evidence="2 3">
    <name type="scientific">Penicillium italicum</name>
    <name type="common">Blue mold</name>
    <dbReference type="NCBI Taxonomy" id="40296"/>
    <lineage>
        <taxon>Eukaryota</taxon>
        <taxon>Fungi</taxon>
        <taxon>Dikarya</taxon>
        <taxon>Ascomycota</taxon>
        <taxon>Pezizomycotina</taxon>
        <taxon>Eurotiomycetes</taxon>
        <taxon>Eurotiomycetidae</taxon>
        <taxon>Eurotiales</taxon>
        <taxon>Aspergillaceae</taxon>
        <taxon>Penicillium</taxon>
    </lineage>
</organism>
<feature type="region of interest" description="Disordered" evidence="1">
    <location>
        <begin position="75"/>
        <end position="95"/>
    </location>
</feature>
<dbReference type="AlphaFoldDB" id="A0A0A2KDA9"/>
<dbReference type="HOGENOM" id="CLU_2373443_0_0_1"/>
<evidence type="ECO:0000256" key="1">
    <source>
        <dbReference type="SAM" id="MobiDB-lite"/>
    </source>
</evidence>
<dbReference type="Proteomes" id="UP000030104">
    <property type="component" value="Unassembled WGS sequence"/>
</dbReference>